<dbReference type="InterPro" id="IPR050320">
    <property type="entry name" value="N5-glutamine_MTase"/>
</dbReference>
<evidence type="ECO:0000313" key="6">
    <source>
        <dbReference type="EMBL" id="KKQ90482.1"/>
    </source>
</evidence>
<evidence type="ECO:0000256" key="2">
    <source>
        <dbReference type="ARBA" id="ARBA00022679"/>
    </source>
</evidence>
<protein>
    <submittedName>
        <fullName evidence="6">Release factor glutamine methyltransferase</fullName>
    </submittedName>
</protein>
<dbReference type="Proteomes" id="UP000033934">
    <property type="component" value="Unassembled WGS sequence"/>
</dbReference>
<sequence>MQISQALQKGFQDLQNTGVSNPHLEAEILLLATIGQNRSREWLLANTDYSISDETVKQFNSFLKRRKKFEPIAFITNRKQFYGYDFYVDNRVLIPRPESEILVEKSIGIIQKPYLLPTTYYLLELGTGSGCIIISIIKELQKIRINRDRDLFIKKFQFTATDISQNALNVALKNAKKHDIDKLISFVQSDLFEQLQDRTDDPPGRLYNLIIANLPYVPSYWIQDGPTEYGLVHEPKISMDGGPEGMDIYERFFKEVPKYLAPDGIILIECEDDQIDKILCILKDLNYNFSHQIFKDYNNLQRAIQVDNISSSGA</sequence>
<keyword evidence="1 6" id="KW-0489">Methyltransferase</keyword>
<organism evidence="6 7">
    <name type="scientific">Berkelbacteria bacterium GW2011_GWA2_38_9</name>
    <dbReference type="NCBI Taxonomy" id="1618334"/>
    <lineage>
        <taxon>Bacteria</taxon>
        <taxon>Candidatus Berkelbacteria</taxon>
    </lineage>
</organism>
<dbReference type="NCBIfam" id="TIGR03534">
    <property type="entry name" value="RF_mod_PrmC"/>
    <property type="match status" value="1"/>
</dbReference>
<feature type="domain" description="Release factor glutamine methyltransferase N-terminal" evidence="5">
    <location>
        <begin position="5"/>
        <end position="76"/>
    </location>
</feature>
<proteinExistence type="predicted"/>
<evidence type="ECO:0000256" key="1">
    <source>
        <dbReference type="ARBA" id="ARBA00022603"/>
    </source>
</evidence>
<dbReference type="InterPro" id="IPR029063">
    <property type="entry name" value="SAM-dependent_MTases_sf"/>
</dbReference>
<dbReference type="EMBL" id="LBVO01000005">
    <property type="protein sequence ID" value="KKQ90482.1"/>
    <property type="molecule type" value="Genomic_DNA"/>
</dbReference>
<dbReference type="Gene3D" id="3.40.50.150">
    <property type="entry name" value="Vaccinia Virus protein VP39"/>
    <property type="match status" value="1"/>
</dbReference>
<gene>
    <name evidence="6" type="ORF">UT11_C0005G0023</name>
</gene>
<dbReference type="Pfam" id="PF13847">
    <property type="entry name" value="Methyltransf_31"/>
    <property type="match status" value="1"/>
</dbReference>
<name>A0A0G0LHE0_9BACT</name>
<dbReference type="InterPro" id="IPR040758">
    <property type="entry name" value="PrmC_N"/>
</dbReference>
<evidence type="ECO:0000259" key="5">
    <source>
        <dbReference type="Pfam" id="PF17827"/>
    </source>
</evidence>
<dbReference type="InterPro" id="IPR025714">
    <property type="entry name" value="Methyltranfer_dom"/>
</dbReference>
<dbReference type="AlphaFoldDB" id="A0A0G0LHE0"/>
<dbReference type="Pfam" id="PF17827">
    <property type="entry name" value="PrmC_N"/>
    <property type="match status" value="1"/>
</dbReference>
<evidence type="ECO:0000259" key="4">
    <source>
        <dbReference type="Pfam" id="PF13847"/>
    </source>
</evidence>
<accession>A0A0G0LHE0</accession>
<dbReference type="NCBIfam" id="TIGR00536">
    <property type="entry name" value="hemK_fam"/>
    <property type="match status" value="1"/>
</dbReference>
<keyword evidence="2 6" id="KW-0808">Transferase</keyword>
<comment type="caution">
    <text evidence="6">The sequence shown here is derived from an EMBL/GenBank/DDBJ whole genome shotgun (WGS) entry which is preliminary data.</text>
</comment>
<dbReference type="PANTHER" id="PTHR18895:SF74">
    <property type="entry name" value="MTRF1L RELEASE FACTOR GLUTAMINE METHYLTRANSFERASE"/>
    <property type="match status" value="1"/>
</dbReference>
<dbReference type="InterPro" id="IPR004556">
    <property type="entry name" value="HemK-like"/>
</dbReference>
<dbReference type="PATRIC" id="fig|1618334.3.peg.89"/>
<dbReference type="GO" id="GO:0008276">
    <property type="term" value="F:protein methyltransferase activity"/>
    <property type="evidence" value="ECO:0007669"/>
    <property type="project" value="InterPro"/>
</dbReference>
<evidence type="ECO:0000256" key="3">
    <source>
        <dbReference type="ARBA" id="ARBA00022691"/>
    </source>
</evidence>
<dbReference type="SUPFAM" id="SSF53335">
    <property type="entry name" value="S-adenosyl-L-methionine-dependent methyltransferases"/>
    <property type="match status" value="1"/>
</dbReference>
<dbReference type="CDD" id="cd02440">
    <property type="entry name" value="AdoMet_MTases"/>
    <property type="match status" value="1"/>
</dbReference>
<dbReference type="PANTHER" id="PTHR18895">
    <property type="entry name" value="HEMK METHYLTRANSFERASE"/>
    <property type="match status" value="1"/>
</dbReference>
<dbReference type="GO" id="GO:0032259">
    <property type="term" value="P:methylation"/>
    <property type="evidence" value="ECO:0007669"/>
    <property type="project" value="UniProtKB-KW"/>
</dbReference>
<reference evidence="6 7" key="1">
    <citation type="journal article" date="2015" name="Nature">
        <title>rRNA introns, odd ribosomes, and small enigmatic genomes across a large radiation of phyla.</title>
        <authorList>
            <person name="Brown C.T."/>
            <person name="Hug L.A."/>
            <person name="Thomas B.C."/>
            <person name="Sharon I."/>
            <person name="Castelle C.J."/>
            <person name="Singh A."/>
            <person name="Wilkins M.J."/>
            <person name="Williams K.H."/>
            <person name="Banfield J.F."/>
        </authorList>
    </citation>
    <scope>NUCLEOTIDE SEQUENCE [LARGE SCALE GENOMIC DNA]</scope>
</reference>
<keyword evidence="3" id="KW-0949">S-adenosyl-L-methionine</keyword>
<dbReference type="InterPro" id="IPR019874">
    <property type="entry name" value="RF_methyltr_PrmC"/>
</dbReference>
<evidence type="ECO:0000313" key="7">
    <source>
        <dbReference type="Proteomes" id="UP000033934"/>
    </source>
</evidence>
<feature type="domain" description="Methyltransferase" evidence="4">
    <location>
        <begin position="122"/>
        <end position="277"/>
    </location>
</feature>
<dbReference type="Gene3D" id="1.10.8.10">
    <property type="entry name" value="DNA helicase RuvA subunit, C-terminal domain"/>
    <property type="match status" value="1"/>
</dbReference>